<proteinExistence type="inferred from homology"/>
<evidence type="ECO:0000256" key="1">
    <source>
        <dbReference type="ARBA" id="ARBA00001947"/>
    </source>
</evidence>
<evidence type="ECO:0000256" key="6">
    <source>
        <dbReference type="RuleBase" id="RU361277"/>
    </source>
</evidence>
<dbReference type="Proteomes" id="UP000293852">
    <property type="component" value="Unassembled WGS sequence"/>
</dbReference>
<dbReference type="CDD" id="cd08232">
    <property type="entry name" value="idonate-5-DH"/>
    <property type="match status" value="1"/>
</dbReference>
<comment type="cofactor">
    <cofactor evidence="1 6">
        <name>Zn(2+)</name>
        <dbReference type="ChEBI" id="CHEBI:29105"/>
    </cofactor>
</comment>
<feature type="domain" description="Enoyl reductase (ER)" evidence="8">
    <location>
        <begin position="8"/>
        <end position="336"/>
    </location>
</feature>
<evidence type="ECO:0000256" key="3">
    <source>
        <dbReference type="ARBA" id="ARBA00022723"/>
    </source>
</evidence>
<organism evidence="9 10">
    <name type="scientific">Xylanimonas ulmi</name>
    <dbReference type="NCBI Taxonomy" id="228973"/>
    <lineage>
        <taxon>Bacteria</taxon>
        <taxon>Bacillati</taxon>
        <taxon>Actinomycetota</taxon>
        <taxon>Actinomycetes</taxon>
        <taxon>Micrococcales</taxon>
        <taxon>Promicromonosporaceae</taxon>
        <taxon>Xylanimonas</taxon>
    </lineage>
</organism>
<sequence>MRAVLVHGPGDLRVEERPDPTPGDGEVLVAMEWGGICGSDLSYWKHGRSGTAQLRDPMVLGHEVAGTVVGLGPQVDGVDLGHKVTFHPATPEGDTALPERLAGRTNLHERVRYFGSAAFYPHTDGGFSQLKTVRADQVRTLPEGVTTFEGAIVEPLAVAMHAVSRAGVVAGRDVLVNGCGPIGLLAIAAARHAGARFVVAADLSPAARLIAKAMGADGVYDPSVGPLPRDVEVVIEASGVPGALQGVLHAAARGGVVVQVGNLPGVGAQSVLGDLVTRELTWIGSYRFVDEVDDAIQAIRRGLNVRPLVGGVFDIDDAEAAMRAAADPTRGGKVMLRLS</sequence>
<evidence type="ECO:0000313" key="10">
    <source>
        <dbReference type="Proteomes" id="UP000293852"/>
    </source>
</evidence>
<dbReference type="AlphaFoldDB" id="A0A4Q7M604"/>
<reference evidence="9 10" key="1">
    <citation type="submission" date="2019-02" db="EMBL/GenBank/DDBJ databases">
        <title>Sequencing the genomes of 1000 actinobacteria strains.</title>
        <authorList>
            <person name="Klenk H.-P."/>
        </authorList>
    </citation>
    <scope>NUCLEOTIDE SEQUENCE [LARGE SCALE GENOMIC DNA]</scope>
    <source>
        <strain evidence="9 10">DSM 16932</strain>
    </source>
</reference>
<dbReference type="InterPro" id="IPR011032">
    <property type="entry name" value="GroES-like_sf"/>
</dbReference>
<keyword evidence="4 6" id="KW-0862">Zinc</keyword>
<dbReference type="OrthoDB" id="9797931at2"/>
<dbReference type="Pfam" id="PF00107">
    <property type="entry name" value="ADH_zinc_N"/>
    <property type="match status" value="1"/>
</dbReference>
<dbReference type="RefSeq" id="WP_130415902.1">
    <property type="nucleotide sequence ID" value="NZ_SGWX01000001.1"/>
</dbReference>
<dbReference type="PANTHER" id="PTHR43161">
    <property type="entry name" value="SORBITOL DEHYDROGENASE"/>
    <property type="match status" value="1"/>
</dbReference>
<dbReference type="Pfam" id="PF08240">
    <property type="entry name" value="ADH_N"/>
    <property type="match status" value="1"/>
</dbReference>
<dbReference type="InterPro" id="IPR013149">
    <property type="entry name" value="ADH-like_C"/>
</dbReference>
<gene>
    <name evidence="9" type="ORF">EV386_2780</name>
</gene>
<evidence type="ECO:0000313" key="9">
    <source>
        <dbReference type="EMBL" id="RZS62447.1"/>
    </source>
</evidence>
<keyword evidence="10" id="KW-1185">Reference proteome</keyword>
<evidence type="ECO:0000256" key="2">
    <source>
        <dbReference type="ARBA" id="ARBA00008072"/>
    </source>
</evidence>
<feature type="compositionally biased region" description="Basic and acidic residues" evidence="7">
    <location>
        <begin position="10"/>
        <end position="19"/>
    </location>
</feature>
<dbReference type="Gene3D" id="3.40.50.720">
    <property type="entry name" value="NAD(P)-binding Rossmann-like Domain"/>
    <property type="match status" value="1"/>
</dbReference>
<comment type="similarity">
    <text evidence="2 6">Belongs to the zinc-containing alcohol dehydrogenase family.</text>
</comment>
<dbReference type="GO" id="GO:0016491">
    <property type="term" value="F:oxidoreductase activity"/>
    <property type="evidence" value="ECO:0007669"/>
    <property type="project" value="UniProtKB-KW"/>
</dbReference>
<feature type="region of interest" description="Disordered" evidence="7">
    <location>
        <begin position="1"/>
        <end position="23"/>
    </location>
</feature>
<keyword evidence="5" id="KW-0560">Oxidoreductase</keyword>
<evidence type="ECO:0000256" key="5">
    <source>
        <dbReference type="ARBA" id="ARBA00023002"/>
    </source>
</evidence>
<protein>
    <submittedName>
        <fullName evidence="9">L-idonate 5-dehydrogenase</fullName>
    </submittedName>
</protein>
<evidence type="ECO:0000259" key="8">
    <source>
        <dbReference type="SMART" id="SM00829"/>
    </source>
</evidence>
<evidence type="ECO:0000256" key="7">
    <source>
        <dbReference type="SAM" id="MobiDB-lite"/>
    </source>
</evidence>
<dbReference type="Gene3D" id="3.90.180.10">
    <property type="entry name" value="Medium-chain alcohol dehydrogenases, catalytic domain"/>
    <property type="match status" value="1"/>
</dbReference>
<keyword evidence="3 6" id="KW-0479">Metal-binding</keyword>
<evidence type="ECO:0000256" key="4">
    <source>
        <dbReference type="ARBA" id="ARBA00022833"/>
    </source>
</evidence>
<dbReference type="SMART" id="SM00829">
    <property type="entry name" value="PKS_ER"/>
    <property type="match status" value="1"/>
</dbReference>
<dbReference type="InterPro" id="IPR002328">
    <property type="entry name" value="ADH_Zn_CS"/>
</dbReference>
<dbReference type="InterPro" id="IPR013154">
    <property type="entry name" value="ADH-like_N"/>
</dbReference>
<name>A0A4Q7M604_9MICO</name>
<dbReference type="SUPFAM" id="SSF50129">
    <property type="entry name" value="GroES-like"/>
    <property type="match status" value="1"/>
</dbReference>
<dbReference type="InterPro" id="IPR036291">
    <property type="entry name" value="NAD(P)-bd_dom_sf"/>
</dbReference>
<dbReference type="PROSITE" id="PS00059">
    <property type="entry name" value="ADH_ZINC"/>
    <property type="match status" value="1"/>
</dbReference>
<dbReference type="SUPFAM" id="SSF51735">
    <property type="entry name" value="NAD(P)-binding Rossmann-fold domains"/>
    <property type="match status" value="1"/>
</dbReference>
<accession>A0A4Q7M604</accession>
<dbReference type="PANTHER" id="PTHR43161:SF9">
    <property type="entry name" value="SORBITOL DEHYDROGENASE"/>
    <property type="match status" value="1"/>
</dbReference>
<dbReference type="GO" id="GO:0008270">
    <property type="term" value="F:zinc ion binding"/>
    <property type="evidence" value="ECO:0007669"/>
    <property type="project" value="InterPro"/>
</dbReference>
<dbReference type="EMBL" id="SGWX01000001">
    <property type="protein sequence ID" value="RZS62447.1"/>
    <property type="molecule type" value="Genomic_DNA"/>
</dbReference>
<comment type="caution">
    <text evidence="9">The sequence shown here is derived from an EMBL/GenBank/DDBJ whole genome shotgun (WGS) entry which is preliminary data.</text>
</comment>
<dbReference type="InterPro" id="IPR020843">
    <property type="entry name" value="ER"/>
</dbReference>